<evidence type="ECO:0000256" key="7">
    <source>
        <dbReference type="ARBA" id="ARBA00023237"/>
    </source>
</evidence>
<dbReference type="Pfam" id="PF07715">
    <property type="entry name" value="Plug"/>
    <property type="match status" value="1"/>
</dbReference>
<feature type="domain" description="TonB-dependent receptor plug" evidence="11">
    <location>
        <begin position="155"/>
        <end position="269"/>
    </location>
</feature>
<evidence type="ECO:0000256" key="9">
    <source>
        <dbReference type="RuleBase" id="RU003357"/>
    </source>
</evidence>
<reference evidence="12 13" key="1">
    <citation type="submission" date="2017-12" db="EMBL/GenBank/DDBJ databases">
        <title>Genomes of bacteria within cyanobacterial aggregates.</title>
        <authorList>
            <person name="Cai H."/>
        </authorList>
    </citation>
    <scope>NUCLEOTIDE SEQUENCE [LARGE SCALE GENOMIC DNA]</scope>
    <source>
        <strain evidence="12 13">TH16</strain>
    </source>
</reference>
<keyword evidence="5 9" id="KW-0798">TonB box</keyword>
<keyword evidence="2 8" id="KW-0813">Transport</keyword>
<dbReference type="InterPro" id="IPR012910">
    <property type="entry name" value="Plug_dom"/>
</dbReference>
<dbReference type="GO" id="GO:0009279">
    <property type="term" value="C:cell outer membrane"/>
    <property type="evidence" value="ECO:0007669"/>
    <property type="project" value="UniProtKB-SubCell"/>
</dbReference>
<evidence type="ECO:0000259" key="11">
    <source>
        <dbReference type="Pfam" id="PF07715"/>
    </source>
</evidence>
<dbReference type="SUPFAM" id="SSF56935">
    <property type="entry name" value="Porins"/>
    <property type="match status" value="1"/>
</dbReference>
<comment type="similarity">
    <text evidence="8 9">Belongs to the TonB-dependent receptor family.</text>
</comment>
<feature type="domain" description="TonB-dependent receptor-like beta-barrel" evidence="10">
    <location>
        <begin position="453"/>
        <end position="1004"/>
    </location>
</feature>
<evidence type="ECO:0000313" key="13">
    <source>
        <dbReference type="Proteomes" id="UP000234752"/>
    </source>
</evidence>
<dbReference type="Gene3D" id="2.40.170.20">
    <property type="entry name" value="TonB-dependent receptor, beta-barrel domain"/>
    <property type="match status" value="1"/>
</dbReference>
<evidence type="ECO:0000256" key="6">
    <source>
        <dbReference type="ARBA" id="ARBA00023136"/>
    </source>
</evidence>
<evidence type="ECO:0000256" key="8">
    <source>
        <dbReference type="PROSITE-ProRule" id="PRU01360"/>
    </source>
</evidence>
<dbReference type="InterPro" id="IPR036942">
    <property type="entry name" value="Beta-barrel_TonB_sf"/>
</dbReference>
<dbReference type="Proteomes" id="UP000234752">
    <property type="component" value="Chromosome eg_2"/>
</dbReference>
<sequence length="1046" mass="113175">MVSYPISYGRSHFQFMEYSDIGIATRSLARHFHKTNVPGDGTNHPLVCGCRHVPRAGGSTAETGRPALFRKHGRSLGQEVRVMNLPMGLASLGETDLMTFKLTALAGVSLCAIGFANCPSAMAQTSPTAAAPAVAMEELEEIIVTGSRVIRSGDNSPTPVTVVAIDDILATKPTTVFEALNELPVFSGSRGQTFNPAQPNRSNNNIAALNLRNIGPTRTLVLFDGMRVPATTTDGLVDTNMIPQLLLKRVDVVSGGASAVYGSDAVSGVVNFVTDSNFNGLKAQGQFGTSEKGDADAYDVGIAYGQEVLNDRGHIQFSYQYRKDDGLAYRTDRPLGDDRWTLQGQGIQTDPYYLVAGATIATHTFGGRINGGVLNGLRFAENGTLVPFVNGTATSNAAIQIGGDGSYHDASLKAGLEMHQAYGRFDYDLTDSIHGFVQATYSENTTSSGFQYSQLNNYTFSANNAFLNPAIRSQLAAANQTTFRMQRMLRDFDRLNNDNKATQYFINSGLEGDFGDNYSWKVGYSRAETKQYGRQNANIHLGRLAAALDAVVDPATGRTVCNVSLTNPSAYPGCVPLNLFGEGNADPAAIAYVMGQTSFEAVNAMDDVMFSVGGSPFSTWAGEVTVALSGEFRRNSLTYTASDEPTERASCTGIRFNCTAATLEWINSPIASIPGEVEETVGEGAIEANVPLLADLDFAKALNLNLAARHTVYETAGKADTWKVGGDWQVNDVLRFRGTISRDIRAPTLYDLFEPQSVARNTYLDLLTGLSVEADVIRGGNPDLVPEKALTKTLGFVVKPDNDFSIALDWFDIEITDAITAIQGNDQAVQRVCYASGGTSSACSFQVRPNGYSSTAASNVVTAWRQQMLNYAEQRTKGADLEVNYATDVNDRSLNLRLFGTYQPKMTYITPGFPTEEMAGVAYASGNKMAVPKWRFTATAVYEPIDDLTTTLSYRWRSSLKHAPAEYFNSPKIDAAGYVNLNLNYRIKVGEGQTADLFFNVQNLFDKEPEPGAFFGSNTAPGLYGGYVIGDDPVGRYFTSGVRYRF</sequence>
<dbReference type="Pfam" id="PF00593">
    <property type="entry name" value="TonB_dep_Rec_b-barrel"/>
    <property type="match status" value="1"/>
</dbReference>
<keyword evidence="6 8" id="KW-0472">Membrane</keyword>
<dbReference type="PANTHER" id="PTHR47234">
    <property type="match status" value="1"/>
</dbReference>
<evidence type="ECO:0000256" key="3">
    <source>
        <dbReference type="ARBA" id="ARBA00022452"/>
    </source>
</evidence>
<dbReference type="InterPro" id="IPR039426">
    <property type="entry name" value="TonB-dep_rcpt-like"/>
</dbReference>
<evidence type="ECO:0000259" key="10">
    <source>
        <dbReference type="Pfam" id="PF00593"/>
    </source>
</evidence>
<dbReference type="EMBL" id="CP025612">
    <property type="protein sequence ID" value="AUN32646.1"/>
    <property type="molecule type" value="Genomic_DNA"/>
</dbReference>
<evidence type="ECO:0000256" key="2">
    <source>
        <dbReference type="ARBA" id="ARBA00022448"/>
    </source>
</evidence>
<evidence type="ECO:0000313" key="12">
    <source>
        <dbReference type="EMBL" id="AUN32646.1"/>
    </source>
</evidence>
<evidence type="ECO:0008006" key="14">
    <source>
        <dbReference type="Google" id="ProtNLM"/>
    </source>
</evidence>
<dbReference type="InterPro" id="IPR037066">
    <property type="entry name" value="Plug_dom_sf"/>
</dbReference>
<dbReference type="PROSITE" id="PS52016">
    <property type="entry name" value="TONB_DEPENDENT_REC_3"/>
    <property type="match status" value="1"/>
</dbReference>
<dbReference type="KEGG" id="ncb:C0V82_20205"/>
<protein>
    <recommendedName>
        <fullName evidence="14">TonB-dependent receptor</fullName>
    </recommendedName>
</protein>
<keyword evidence="7 8" id="KW-0998">Cell outer membrane</keyword>
<dbReference type="PANTHER" id="PTHR47234:SF3">
    <property type="entry name" value="SECRETIN_TONB SHORT N-TERMINAL DOMAIN-CONTAINING PROTEIN"/>
    <property type="match status" value="1"/>
</dbReference>
<keyword evidence="3 8" id="KW-1134">Transmembrane beta strand</keyword>
<name>A0A2K9NJ73_9PROT</name>
<keyword evidence="4 8" id="KW-0812">Transmembrane</keyword>
<comment type="subcellular location">
    <subcellularLocation>
        <location evidence="1 8">Cell outer membrane</location>
        <topology evidence="1 8">Multi-pass membrane protein</topology>
    </subcellularLocation>
</comment>
<evidence type="ECO:0000256" key="4">
    <source>
        <dbReference type="ARBA" id="ARBA00022692"/>
    </source>
</evidence>
<evidence type="ECO:0000256" key="5">
    <source>
        <dbReference type="ARBA" id="ARBA00023077"/>
    </source>
</evidence>
<accession>A0A2K9NJ73</accession>
<keyword evidence="13" id="KW-1185">Reference proteome</keyword>
<gene>
    <name evidence="12" type="ORF">C0V82_20205</name>
</gene>
<dbReference type="Gene3D" id="2.170.130.10">
    <property type="entry name" value="TonB-dependent receptor, plug domain"/>
    <property type="match status" value="1"/>
</dbReference>
<dbReference type="InterPro" id="IPR000531">
    <property type="entry name" value="Beta-barrel_TonB"/>
</dbReference>
<evidence type="ECO:0000256" key="1">
    <source>
        <dbReference type="ARBA" id="ARBA00004571"/>
    </source>
</evidence>
<dbReference type="AlphaFoldDB" id="A0A2K9NJ73"/>
<organism evidence="12 13">
    <name type="scientific">Niveispirillum cyanobacteriorum</name>
    <dbReference type="NCBI Taxonomy" id="1612173"/>
    <lineage>
        <taxon>Bacteria</taxon>
        <taxon>Pseudomonadati</taxon>
        <taxon>Pseudomonadota</taxon>
        <taxon>Alphaproteobacteria</taxon>
        <taxon>Rhodospirillales</taxon>
        <taxon>Azospirillaceae</taxon>
        <taxon>Niveispirillum</taxon>
    </lineage>
</organism>
<proteinExistence type="inferred from homology"/>